<reference evidence="1" key="1">
    <citation type="journal article" date="2021" name="Nat. Commun.">
        <title>Genetic determinants of endophytism in the Arabidopsis root mycobiome.</title>
        <authorList>
            <person name="Mesny F."/>
            <person name="Miyauchi S."/>
            <person name="Thiergart T."/>
            <person name="Pickel B."/>
            <person name="Atanasova L."/>
            <person name="Karlsson M."/>
            <person name="Huettel B."/>
            <person name="Barry K.W."/>
            <person name="Haridas S."/>
            <person name="Chen C."/>
            <person name="Bauer D."/>
            <person name="Andreopoulos W."/>
            <person name="Pangilinan J."/>
            <person name="LaButti K."/>
            <person name="Riley R."/>
            <person name="Lipzen A."/>
            <person name="Clum A."/>
            <person name="Drula E."/>
            <person name="Henrissat B."/>
            <person name="Kohler A."/>
            <person name="Grigoriev I.V."/>
            <person name="Martin F.M."/>
            <person name="Hacquard S."/>
        </authorList>
    </citation>
    <scope>NUCLEOTIDE SEQUENCE</scope>
    <source>
        <strain evidence="1">MPI-CAGE-AT-0023</strain>
    </source>
</reference>
<evidence type="ECO:0000313" key="2">
    <source>
        <dbReference type="Proteomes" id="UP000720189"/>
    </source>
</evidence>
<dbReference type="Proteomes" id="UP000720189">
    <property type="component" value="Unassembled WGS sequence"/>
</dbReference>
<sequence length="201" mass="24202">MSYNHSLHDAASLKTNPETGKSGFYLDRKAVKMLHEIELLNHNLYHIRHQLDVNVRDLEKTQFYSTKAKLGWFGSLRRRLNEQIDYRKRRERQIDKTRTDLLIIQILSDRKEIEKKETKLAKLQTDFEARIQWKSEKDEQDYRDWLVDVKILTEAKNSWKVEQKKRDRERWEVKWQELLSSKGAKTKVSRGHPELWGSLLL</sequence>
<accession>A0A9P9K1R5</accession>
<name>A0A9P9K1R5_FUSRE</name>
<dbReference type="AlphaFoldDB" id="A0A9P9K1R5"/>
<dbReference type="EMBL" id="JAGMUX010000016">
    <property type="protein sequence ID" value="KAH7237119.1"/>
    <property type="molecule type" value="Genomic_DNA"/>
</dbReference>
<gene>
    <name evidence="1" type="ORF">BKA55DRAFT_694745</name>
</gene>
<protein>
    <submittedName>
        <fullName evidence="1">Uncharacterized protein</fullName>
    </submittedName>
</protein>
<proteinExistence type="predicted"/>
<comment type="caution">
    <text evidence="1">The sequence shown here is derived from an EMBL/GenBank/DDBJ whole genome shotgun (WGS) entry which is preliminary data.</text>
</comment>
<evidence type="ECO:0000313" key="1">
    <source>
        <dbReference type="EMBL" id="KAH7237119.1"/>
    </source>
</evidence>
<dbReference type="GeneID" id="70230036"/>
<dbReference type="OrthoDB" id="5094103at2759"/>
<dbReference type="RefSeq" id="XP_046045249.1">
    <property type="nucleotide sequence ID" value="XM_046200082.1"/>
</dbReference>
<organism evidence="1 2">
    <name type="scientific">Fusarium redolens</name>
    <dbReference type="NCBI Taxonomy" id="48865"/>
    <lineage>
        <taxon>Eukaryota</taxon>
        <taxon>Fungi</taxon>
        <taxon>Dikarya</taxon>
        <taxon>Ascomycota</taxon>
        <taxon>Pezizomycotina</taxon>
        <taxon>Sordariomycetes</taxon>
        <taxon>Hypocreomycetidae</taxon>
        <taxon>Hypocreales</taxon>
        <taxon>Nectriaceae</taxon>
        <taxon>Fusarium</taxon>
        <taxon>Fusarium redolens species complex</taxon>
    </lineage>
</organism>
<keyword evidence="2" id="KW-1185">Reference proteome</keyword>